<dbReference type="CDD" id="cd22392">
    <property type="entry name" value="KH-I_PNO1_rpt2"/>
    <property type="match status" value="1"/>
</dbReference>
<feature type="domain" description="K Homology" evidence="6">
    <location>
        <begin position="173"/>
        <end position="246"/>
    </location>
</feature>
<feature type="region of interest" description="Disordered" evidence="5">
    <location>
        <begin position="54"/>
        <end position="87"/>
    </location>
</feature>
<dbReference type="FunFam" id="3.30.1370.10:FF:000009">
    <property type="entry name" value="RNA-binding protein PNO1"/>
    <property type="match status" value="1"/>
</dbReference>
<evidence type="ECO:0000256" key="1">
    <source>
        <dbReference type="ARBA" id="ARBA00004604"/>
    </source>
</evidence>
<dbReference type="VEuPathDB" id="CryptoDB:Vbra_18129"/>
<evidence type="ECO:0000256" key="3">
    <source>
        <dbReference type="ARBA" id="ARBA00022884"/>
    </source>
</evidence>
<evidence type="ECO:0000256" key="4">
    <source>
        <dbReference type="ARBA" id="ARBA00023242"/>
    </source>
</evidence>
<dbReference type="Pfam" id="PF22891">
    <property type="entry name" value="KH_PNO1_2nd"/>
    <property type="match status" value="1"/>
</dbReference>
<dbReference type="AlphaFoldDB" id="A0A0G4GKK1"/>
<feature type="compositionally biased region" description="Low complexity" evidence="5">
    <location>
        <begin position="33"/>
        <end position="42"/>
    </location>
</feature>
<accession>A0A0G4GKK1</accession>
<dbReference type="InParanoid" id="A0A0G4GKK1"/>
<keyword evidence="3" id="KW-0694">RNA-binding</keyword>
<dbReference type="GO" id="GO:0003723">
    <property type="term" value="F:RNA binding"/>
    <property type="evidence" value="ECO:0007669"/>
    <property type="project" value="UniProtKB-KW"/>
</dbReference>
<dbReference type="FunCoup" id="A0A0G4GKK1">
    <property type="interactions" value="375"/>
</dbReference>
<name>A0A0G4GKK1_VITBC</name>
<dbReference type="InterPro" id="IPR004087">
    <property type="entry name" value="KH_dom"/>
</dbReference>
<proteinExistence type="inferred from homology"/>
<dbReference type="InterPro" id="IPR055212">
    <property type="entry name" value="KH-I_PNO1_first"/>
</dbReference>
<dbReference type="SMART" id="SM00322">
    <property type="entry name" value="KH"/>
    <property type="match status" value="1"/>
</dbReference>
<dbReference type="PhylomeDB" id="A0A0G4GKK1"/>
<dbReference type="OMA" id="TPLRNNW"/>
<dbReference type="PANTHER" id="PTHR12826:SF13">
    <property type="entry name" value="RNA-BINDING PROTEIN PNO1"/>
    <property type="match status" value="1"/>
</dbReference>
<feature type="region of interest" description="Disordered" evidence="5">
    <location>
        <begin position="1"/>
        <end position="42"/>
    </location>
</feature>
<dbReference type="OrthoDB" id="1932641at2759"/>
<dbReference type="PANTHER" id="PTHR12826">
    <property type="entry name" value="RIBONUCLEASE Y"/>
    <property type="match status" value="1"/>
</dbReference>
<dbReference type="Gene3D" id="3.30.1370.10">
    <property type="entry name" value="K Homology domain, type 1"/>
    <property type="match status" value="1"/>
</dbReference>
<protein>
    <recommendedName>
        <fullName evidence="6">K Homology domain-containing protein</fullName>
    </recommendedName>
</protein>
<comment type="subcellular location">
    <subcellularLocation>
        <location evidence="1">Nucleus</location>
        <location evidence="1">Nucleolus</location>
    </subcellularLocation>
</comment>
<dbReference type="GO" id="GO:0005730">
    <property type="term" value="C:nucleolus"/>
    <property type="evidence" value="ECO:0007669"/>
    <property type="project" value="UniProtKB-SubCell"/>
</dbReference>
<feature type="compositionally biased region" description="Acidic residues" evidence="5">
    <location>
        <begin position="54"/>
        <end position="64"/>
    </location>
</feature>
<sequence>MDIESAEGFKPVRRRKGGRTRPSASPYDKDDAPMGAADGDAGDVLQAVDVEMNVADDEEEDDDKQGESDPKYAPLKPQQMTSKKGGGKFQIRRLLVPPHRYTPLRNAWLEMLQPLVDHMKLQVRMNTKRRCVEIRTSPDTKDIGALQKGADFVKAFLLGFEVQDAIALLRLDDLFIESFEIKDVKRLSGHHMSRAIGRISGKDGKTKYAVENATRTRIVLADQKIHILGSFNNIKLARDSICNLILGSPPGKVYNHLRTVAKRLQERL</sequence>
<evidence type="ECO:0000313" key="7">
    <source>
        <dbReference type="EMBL" id="CEM30549.1"/>
    </source>
</evidence>
<evidence type="ECO:0000256" key="2">
    <source>
        <dbReference type="ARBA" id="ARBA00007515"/>
    </source>
</evidence>
<dbReference type="Proteomes" id="UP000041254">
    <property type="component" value="Unassembled WGS sequence"/>
</dbReference>
<dbReference type="STRING" id="1169540.A0A0G4GKK1"/>
<keyword evidence="8" id="KW-1185">Reference proteome</keyword>
<dbReference type="EMBL" id="CDMY01000698">
    <property type="protein sequence ID" value="CEM30549.1"/>
    <property type="molecule type" value="Genomic_DNA"/>
</dbReference>
<evidence type="ECO:0000259" key="6">
    <source>
        <dbReference type="SMART" id="SM00322"/>
    </source>
</evidence>
<dbReference type="InterPro" id="IPR055211">
    <property type="entry name" value="KH_PNO1_2nd"/>
</dbReference>
<comment type="similarity">
    <text evidence="2">Belongs to the PNO1 family.</text>
</comment>
<dbReference type="InterPro" id="IPR036612">
    <property type="entry name" value="KH_dom_type_1_sf"/>
</dbReference>
<evidence type="ECO:0000313" key="8">
    <source>
        <dbReference type="Proteomes" id="UP000041254"/>
    </source>
</evidence>
<gene>
    <name evidence="7" type="ORF">Vbra_18129</name>
</gene>
<dbReference type="SUPFAM" id="SSF54791">
    <property type="entry name" value="Eukaryotic type KH-domain (KH-domain type I)"/>
    <property type="match status" value="1"/>
</dbReference>
<keyword evidence="4" id="KW-0539">Nucleus</keyword>
<reference evidence="7 8" key="1">
    <citation type="submission" date="2014-11" db="EMBL/GenBank/DDBJ databases">
        <authorList>
            <person name="Zhu J."/>
            <person name="Qi W."/>
            <person name="Song R."/>
        </authorList>
    </citation>
    <scope>NUCLEOTIDE SEQUENCE [LARGE SCALE GENOMIC DNA]</scope>
</reference>
<organism evidence="7 8">
    <name type="scientific">Vitrella brassicaformis (strain CCMP3155)</name>
    <dbReference type="NCBI Taxonomy" id="1169540"/>
    <lineage>
        <taxon>Eukaryota</taxon>
        <taxon>Sar</taxon>
        <taxon>Alveolata</taxon>
        <taxon>Colpodellida</taxon>
        <taxon>Vitrellaceae</taxon>
        <taxon>Vitrella</taxon>
    </lineage>
</organism>
<dbReference type="CDD" id="cd22391">
    <property type="entry name" value="KH-I_PNO1_rpt1"/>
    <property type="match status" value="1"/>
</dbReference>
<evidence type="ECO:0000256" key="5">
    <source>
        <dbReference type="SAM" id="MobiDB-lite"/>
    </source>
</evidence>